<feature type="compositionally biased region" description="Low complexity" evidence="9">
    <location>
        <begin position="393"/>
        <end position="410"/>
    </location>
</feature>
<evidence type="ECO:0000313" key="12">
    <source>
        <dbReference type="Proteomes" id="UP001519460"/>
    </source>
</evidence>
<dbReference type="PANTHER" id="PTHR24404">
    <property type="entry name" value="ZINC FINGER PROTEIN"/>
    <property type="match status" value="1"/>
</dbReference>
<dbReference type="SMART" id="SM00355">
    <property type="entry name" value="ZnF_C2H2"/>
    <property type="match status" value="6"/>
</dbReference>
<gene>
    <name evidence="11" type="ORF">BaRGS_00039958</name>
</gene>
<evidence type="ECO:0000256" key="6">
    <source>
        <dbReference type="ARBA" id="ARBA00023125"/>
    </source>
</evidence>
<feature type="domain" description="C2H2-type" evidence="10">
    <location>
        <begin position="191"/>
        <end position="218"/>
    </location>
</feature>
<evidence type="ECO:0000256" key="5">
    <source>
        <dbReference type="ARBA" id="ARBA00022833"/>
    </source>
</evidence>
<organism evidence="11 12">
    <name type="scientific">Batillaria attramentaria</name>
    <dbReference type="NCBI Taxonomy" id="370345"/>
    <lineage>
        <taxon>Eukaryota</taxon>
        <taxon>Metazoa</taxon>
        <taxon>Spiralia</taxon>
        <taxon>Lophotrochozoa</taxon>
        <taxon>Mollusca</taxon>
        <taxon>Gastropoda</taxon>
        <taxon>Caenogastropoda</taxon>
        <taxon>Sorbeoconcha</taxon>
        <taxon>Cerithioidea</taxon>
        <taxon>Batillariidae</taxon>
        <taxon>Batillaria</taxon>
    </lineage>
</organism>
<feature type="compositionally biased region" description="Polar residues" evidence="9">
    <location>
        <begin position="564"/>
        <end position="578"/>
    </location>
</feature>
<evidence type="ECO:0000259" key="10">
    <source>
        <dbReference type="PROSITE" id="PS50157"/>
    </source>
</evidence>
<evidence type="ECO:0000256" key="3">
    <source>
        <dbReference type="ARBA" id="ARBA00022737"/>
    </source>
</evidence>
<evidence type="ECO:0000256" key="2">
    <source>
        <dbReference type="ARBA" id="ARBA00022723"/>
    </source>
</evidence>
<keyword evidence="12" id="KW-1185">Reference proteome</keyword>
<dbReference type="GO" id="GO:0003677">
    <property type="term" value="F:DNA binding"/>
    <property type="evidence" value="ECO:0007669"/>
    <property type="project" value="UniProtKB-KW"/>
</dbReference>
<dbReference type="AlphaFoldDB" id="A0ABD0J1J6"/>
<evidence type="ECO:0000256" key="7">
    <source>
        <dbReference type="ARBA" id="ARBA00023242"/>
    </source>
</evidence>
<dbReference type="FunFam" id="3.30.160.60:FF:001498">
    <property type="entry name" value="Zinc finger protein 404"/>
    <property type="match status" value="1"/>
</dbReference>
<dbReference type="Proteomes" id="UP001519460">
    <property type="component" value="Unassembled WGS sequence"/>
</dbReference>
<feature type="non-terminal residue" evidence="11">
    <location>
        <position position="1"/>
    </location>
</feature>
<dbReference type="EMBL" id="JACVVK020000742">
    <property type="protein sequence ID" value="KAK7450226.1"/>
    <property type="molecule type" value="Genomic_DNA"/>
</dbReference>
<feature type="domain" description="C2H2-type" evidence="10">
    <location>
        <begin position="247"/>
        <end position="274"/>
    </location>
</feature>
<accession>A0ABD0J1J6</accession>
<dbReference type="SUPFAM" id="SSF57667">
    <property type="entry name" value="beta-beta-alpha zinc fingers"/>
    <property type="match status" value="3"/>
</dbReference>
<feature type="region of interest" description="Disordered" evidence="9">
    <location>
        <begin position="301"/>
        <end position="323"/>
    </location>
</feature>
<comment type="subcellular location">
    <subcellularLocation>
        <location evidence="1">Nucleus</location>
    </subcellularLocation>
</comment>
<feature type="region of interest" description="Disordered" evidence="9">
    <location>
        <begin position="343"/>
        <end position="470"/>
    </location>
</feature>
<evidence type="ECO:0000256" key="4">
    <source>
        <dbReference type="ARBA" id="ARBA00022771"/>
    </source>
</evidence>
<feature type="compositionally biased region" description="Gly residues" evidence="9">
    <location>
        <begin position="549"/>
        <end position="560"/>
    </location>
</feature>
<name>A0ABD0J1J6_9CAEN</name>
<dbReference type="PROSITE" id="PS50157">
    <property type="entry name" value="ZINC_FINGER_C2H2_2"/>
    <property type="match status" value="4"/>
</dbReference>
<dbReference type="Gene3D" id="3.30.160.60">
    <property type="entry name" value="Classic Zinc Finger"/>
    <property type="match status" value="3"/>
</dbReference>
<feature type="compositionally biased region" description="Polar residues" evidence="9">
    <location>
        <begin position="304"/>
        <end position="321"/>
    </location>
</feature>
<dbReference type="PROSITE" id="PS00028">
    <property type="entry name" value="ZINC_FINGER_C2H2_1"/>
    <property type="match status" value="5"/>
</dbReference>
<feature type="compositionally biased region" description="Polar residues" evidence="9">
    <location>
        <begin position="517"/>
        <end position="547"/>
    </location>
</feature>
<feature type="domain" description="C2H2-type" evidence="10">
    <location>
        <begin position="275"/>
        <end position="302"/>
    </location>
</feature>
<sequence length="663" mass="72382">PVGFVNRDTCWGYDYGFGGRVLTLRDVSYGLTSAVFGIAFLSLWEKTTEFGEEVQVVFALDPQIGSFRQQRRWKQHLFRTKARQNVCFSRLGMLTMEVSAIRNKLREAKLYSATVSDSGSDDTRKEIIDEIGSTPTLQPVSAEDSTLDIINCTPSTLPPQTAPEPERQQQRQPRSSPSSRGSGGGQSAKVHTCGFCEGTFPSYLALVEHKAIHGGDRPYQCHVCDKRFTQKAHLIIHKRTHTGEKPYACHICHKRFAQSSHLNSHKRVHTGEKPFFCSICNMGFCRRQRLEAHLQQHAQEVDNIVQSSTTDNEGGTESEFSSEAADKFSALLPGFDLAKLKEDGETGASRTSQQAVFPGFPTNMPGEVEDGVDAGVGIKQENVQERDGEIYGSRSRSPTPSSQTSASTAPKSRRKPAFVRRVGAECSRNSAQASKRTQDERTLLQTGDNESGSSGNLAEDGGKTDVSASQEAAVDALIRMATGADHDDMDMSDQSAGFDVTFPGMLLKQTLLAAGKPTSSSSNTTRGTPGISGRQQQRSSVKFTSPDSSGGGGGGGGLRNSGGRQPSTTPAATPGSGTILSSLIRTNTRVSLVDFTAEDLLRHLMSRDDVYRCDFCRVIFHDAALYHLHRSMHDKMDIRCCNLCGKLAVDKYDFTAHFLTQHK</sequence>
<dbReference type="GO" id="GO:0008270">
    <property type="term" value="F:zinc ion binding"/>
    <property type="evidence" value="ECO:0007669"/>
    <property type="project" value="UniProtKB-KW"/>
</dbReference>
<feature type="domain" description="C2H2-type" evidence="10">
    <location>
        <begin position="219"/>
        <end position="246"/>
    </location>
</feature>
<dbReference type="PANTHER" id="PTHR24404:SF114">
    <property type="entry name" value="KLUMPFUSS, ISOFORM B-RELATED"/>
    <property type="match status" value="1"/>
</dbReference>
<keyword evidence="6" id="KW-0238">DNA-binding</keyword>
<evidence type="ECO:0000256" key="9">
    <source>
        <dbReference type="SAM" id="MobiDB-lite"/>
    </source>
</evidence>
<reference evidence="11 12" key="1">
    <citation type="journal article" date="2023" name="Sci. Data">
        <title>Genome assembly of the Korean intertidal mud-creeper Batillaria attramentaria.</title>
        <authorList>
            <person name="Patra A.K."/>
            <person name="Ho P.T."/>
            <person name="Jun S."/>
            <person name="Lee S.J."/>
            <person name="Kim Y."/>
            <person name="Won Y.J."/>
        </authorList>
    </citation>
    <scope>NUCLEOTIDE SEQUENCE [LARGE SCALE GENOMIC DNA]</scope>
    <source>
        <strain evidence="11">Wonlab-2016</strain>
    </source>
</reference>
<dbReference type="InterPro" id="IPR013087">
    <property type="entry name" value="Znf_C2H2_type"/>
</dbReference>
<dbReference type="InterPro" id="IPR050589">
    <property type="entry name" value="Ikaros_C2H2-ZF"/>
</dbReference>
<feature type="region of interest" description="Disordered" evidence="9">
    <location>
        <begin position="513"/>
        <end position="578"/>
    </location>
</feature>
<keyword evidence="5" id="KW-0862">Zinc</keyword>
<dbReference type="InterPro" id="IPR036236">
    <property type="entry name" value="Znf_C2H2_sf"/>
</dbReference>
<evidence type="ECO:0000256" key="1">
    <source>
        <dbReference type="ARBA" id="ARBA00004123"/>
    </source>
</evidence>
<evidence type="ECO:0000313" key="11">
    <source>
        <dbReference type="EMBL" id="KAK7450226.1"/>
    </source>
</evidence>
<keyword evidence="7" id="KW-0539">Nucleus</keyword>
<dbReference type="Pfam" id="PF00096">
    <property type="entry name" value="zf-C2H2"/>
    <property type="match status" value="2"/>
</dbReference>
<evidence type="ECO:0000256" key="8">
    <source>
        <dbReference type="PROSITE-ProRule" id="PRU00042"/>
    </source>
</evidence>
<feature type="region of interest" description="Disordered" evidence="9">
    <location>
        <begin position="151"/>
        <end position="186"/>
    </location>
</feature>
<comment type="caution">
    <text evidence="11">The sequence shown here is derived from an EMBL/GenBank/DDBJ whole genome shotgun (WGS) entry which is preliminary data.</text>
</comment>
<proteinExistence type="predicted"/>
<protein>
    <recommendedName>
        <fullName evidence="10">C2H2-type domain-containing protein</fullName>
    </recommendedName>
</protein>
<keyword evidence="2" id="KW-0479">Metal-binding</keyword>
<dbReference type="GO" id="GO:0005634">
    <property type="term" value="C:nucleus"/>
    <property type="evidence" value="ECO:0007669"/>
    <property type="project" value="UniProtKB-SubCell"/>
</dbReference>
<dbReference type="FunFam" id="3.30.160.60:FF:000557">
    <property type="entry name" value="zinc finger and SCAN domain-containing protein 29"/>
    <property type="match status" value="1"/>
</dbReference>
<keyword evidence="4 8" id="KW-0863">Zinc-finger</keyword>
<feature type="compositionally biased region" description="Low complexity" evidence="9">
    <location>
        <begin position="170"/>
        <end position="180"/>
    </location>
</feature>
<keyword evidence="3" id="KW-0677">Repeat</keyword>
<feature type="compositionally biased region" description="Polar residues" evidence="9">
    <location>
        <begin position="443"/>
        <end position="456"/>
    </location>
</feature>